<sequence length="271" mass="31553">MKKILFLMAILPMILFSACSDSNDFSFDDIDDNSKQNKVYYDGTFYVPYVTNDYAYKFSEDGTMIWKNKIQYPANIISESYGEKTELEYKRKPTIALFRKNYALHFISSTITTSYVTKYTYTCIYTPDGKLVKQITHNGNVNIYSWTNDVVLVSEDSRKTYWLSSTGDESEFEHKDDLIFYNTYIPISDIGYVTFHSTDFIICNFQKGNNTNVLHEFIRQKYENNFQIEITSAKVQETDVIVNVNVIMKSNEKYNLTLKISSTTFACEEIS</sequence>
<reference evidence="2 3" key="1">
    <citation type="submission" date="2012-09" db="EMBL/GenBank/DDBJ databases">
        <title>The Genome Sequence of Bacteroides oleiciplenus YIT 12058.</title>
        <authorList>
            <consortium name="The Broad Institute Genome Sequencing Platform"/>
            <person name="Earl A."/>
            <person name="Ward D."/>
            <person name="Feldgarden M."/>
            <person name="Gevers D."/>
            <person name="Morotomi M."/>
            <person name="Walker B."/>
            <person name="Young S.K."/>
            <person name="Zeng Q."/>
            <person name="Gargeya S."/>
            <person name="Fitzgerald M."/>
            <person name="Haas B."/>
            <person name="Abouelleil A."/>
            <person name="Alvarado L."/>
            <person name="Arachchi H.M."/>
            <person name="Berlin A.M."/>
            <person name="Chapman S.B."/>
            <person name="Goldberg J."/>
            <person name="Griggs A."/>
            <person name="Gujja S."/>
            <person name="Hansen M."/>
            <person name="Howarth C."/>
            <person name="Imamovic A."/>
            <person name="Larimer J."/>
            <person name="McCowen C."/>
            <person name="Montmayeur A."/>
            <person name="Murphy C."/>
            <person name="Neiman D."/>
            <person name="Pearson M."/>
            <person name="Priest M."/>
            <person name="Roberts A."/>
            <person name="Saif S."/>
            <person name="Shea T."/>
            <person name="Sisk P."/>
            <person name="Sykes S."/>
            <person name="Wortman J."/>
            <person name="Nusbaum C."/>
            <person name="Birren B."/>
        </authorList>
    </citation>
    <scope>NUCLEOTIDE SEQUENCE [LARGE SCALE GENOMIC DNA]</scope>
    <source>
        <strain evidence="2 3">YIT 12058</strain>
    </source>
</reference>
<comment type="caution">
    <text evidence="2">The sequence shown here is derived from an EMBL/GenBank/DDBJ whole genome shotgun (WGS) entry which is preliminary data.</text>
</comment>
<gene>
    <name evidence="2" type="ORF">HMPREF9447_03209</name>
</gene>
<feature type="signal peptide" evidence="1">
    <location>
        <begin position="1"/>
        <end position="22"/>
    </location>
</feature>
<dbReference type="PATRIC" id="fig|742727.4.peg.3280"/>
<keyword evidence="3" id="KW-1185">Reference proteome</keyword>
<accession>K9E257</accession>
<evidence type="ECO:0000313" key="3">
    <source>
        <dbReference type="Proteomes" id="UP000009872"/>
    </source>
</evidence>
<keyword evidence="1" id="KW-0732">Signal</keyword>
<dbReference type="Proteomes" id="UP000009872">
    <property type="component" value="Unassembled WGS sequence"/>
</dbReference>
<evidence type="ECO:0000256" key="1">
    <source>
        <dbReference type="SAM" id="SignalP"/>
    </source>
</evidence>
<dbReference type="RefSeq" id="WP_009130743.1">
    <property type="nucleotide sequence ID" value="NZ_JH992942.1"/>
</dbReference>
<dbReference type="HOGENOM" id="CLU_1025487_0_0_10"/>
<evidence type="ECO:0000313" key="2">
    <source>
        <dbReference type="EMBL" id="EKU89771.1"/>
    </source>
</evidence>
<proteinExistence type="predicted"/>
<feature type="chain" id="PRO_5003929255" description="DUF4595 domain-containing protein" evidence="1">
    <location>
        <begin position="23"/>
        <end position="271"/>
    </location>
</feature>
<dbReference type="PROSITE" id="PS51257">
    <property type="entry name" value="PROKAR_LIPOPROTEIN"/>
    <property type="match status" value="1"/>
</dbReference>
<organism evidence="2 3">
    <name type="scientific">Bacteroides oleiciplenus YIT 12058</name>
    <dbReference type="NCBI Taxonomy" id="742727"/>
    <lineage>
        <taxon>Bacteria</taxon>
        <taxon>Pseudomonadati</taxon>
        <taxon>Bacteroidota</taxon>
        <taxon>Bacteroidia</taxon>
        <taxon>Bacteroidales</taxon>
        <taxon>Bacteroidaceae</taxon>
        <taxon>Bacteroides</taxon>
    </lineage>
</organism>
<dbReference type="EMBL" id="ADLF01000013">
    <property type="protein sequence ID" value="EKU89771.1"/>
    <property type="molecule type" value="Genomic_DNA"/>
</dbReference>
<evidence type="ECO:0008006" key="4">
    <source>
        <dbReference type="Google" id="ProtNLM"/>
    </source>
</evidence>
<dbReference type="AlphaFoldDB" id="K9E257"/>
<protein>
    <recommendedName>
        <fullName evidence="4">DUF4595 domain-containing protein</fullName>
    </recommendedName>
</protein>
<name>K9E257_9BACE</name>